<dbReference type="InterPro" id="IPR013320">
    <property type="entry name" value="ConA-like_dom_sf"/>
</dbReference>
<evidence type="ECO:0000256" key="3">
    <source>
        <dbReference type="SAM" id="MobiDB-lite"/>
    </source>
</evidence>
<protein>
    <recommendedName>
        <fullName evidence="2">Galectin</fullName>
    </recommendedName>
</protein>
<feature type="region of interest" description="Disordered" evidence="3">
    <location>
        <begin position="199"/>
        <end position="259"/>
    </location>
</feature>
<dbReference type="GO" id="GO:0016936">
    <property type="term" value="F:galactoside binding"/>
    <property type="evidence" value="ECO:0007669"/>
    <property type="project" value="TreeGrafter"/>
</dbReference>
<dbReference type="SMART" id="SM00276">
    <property type="entry name" value="GLECT"/>
    <property type="match status" value="1"/>
</dbReference>
<proteinExistence type="predicted"/>
<evidence type="ECO:0000256" key="1">
    <source>
        <dbReference type="ARBA" id="ARBA00022734"/>
    </source>
</evidence>
<dbReference type="Pfam" id="PF00337">
    <property type="entry name" value="Gal-bind_lectin"/>
    <property type="match status" value="1"/>
</dbReference>
<dbReference type="Gene3D" id="2.60.120.200">
    <property type="match status" value="1"/>
</dbReference>
<dbReference type="CDD" id="cd00070">
    <property type="entry name" value="GLECT"/>
    <property type="match status" value="1"/>
</dbReference>
<sequence length="280" mass="30034">MATIPVYSPVIPFLGLIPGGLQPGRMIRIKGIIQNHGERCQIHLQTGAALNPRDDCPLHISIRPHEFVIGRNSIQRQVIGAEERHGGCPVRVGESFDLLILAEATQYKLAINGLHFCTFSHRLPLYNVKFISVSGGCVIYSIQSEADSAIGSLPSNPYPPIVHPPAAPYAPPSLGFVPQAPLPPPPPYTPTPTYPPIVGGGGGHYPGQGWPPASVPPPPPPQPAYPHPVYPTPPSHHPPAVPFSNEGAGPSANPGKKVNKVNKTLFSKTQHFLQYGFHEK</sequence>
<organism evidence="5">
    <name type="scientific">Anopheles darlingi</name>
    <name type="common">Mosquito</name>
    <dbReference type="NCBI Taxonomy" id="43151"/>
    <lineage>
        <taxon>Eukaryota</taxon>
        <taxon>Metazoa</taxon>
        <taxon>Ecdysozoa</taxon>
        <taxon>Arthropoda</taxon>
        <taxon>Hexapoda</taxon>
        <taxon>Insecta</taxon>
        <taxon>Pterygota</taxon>
        <taxon>Neoptera</taxon>
        <taxon>Endopterygota</taxon>
        <taxon>Diptera</taxon>
        <taxon>Nematocera</taxon>
        <taxon>Culicoidea</taxon>
        <taxon>Culicidae</taxon>
        <taxon>Anophelinae</taxon>
        <taxon>Anopheles</taxon>
    </lineage>
</organism>
<dbReference type="PROSITE" id="PS51304">
    <property type="entry name" value="GALECTIN"/>
    <property type="match status" value="1"/>
</dbReference>
<dbReference type="SUPFAM" id="SSF49899">
    <property type="entry name" value="Concanavalin A-like lectins/glucanases"/>
    <property type="match status" value="1"/>
</dbReference>
<dbReference type="InterPro" id="IPR001079">
    <property type="entry name" value="Galectin_CRD"/>
</dbReference>
<dbReference type="GO" id="GO:0030246">
    <property type="term" value="F:carbohydrate binding"/>
    <property type="evidence" value="ECO:0007669"/>
    <property type="project" value="UniProtKB-UniRule"/>
</dbReference>
<dbReference type="VEuPathDB" id="VectorBase:ADAC001129"/>
<dbReference type="EMBL" id="GGFL01000841">
    <property type="protein sequence ID" value="MBW65019.1"/>
    <property type="molecule type" value="Transcribed_RNA"/>
</dbReference>
<dbReference type="SMART" id="SM00908">
    <property type="entry name" value="Gal-bind_lectin"/>
    <property type="match status" value="1"/>
</dbReference>
<dbReference type="FunFam" id="2.60.120.200:FF:000256">
    <property type="entry name" value="Galectin"/>
    <property type="match status" value="1"/>
</dbReference>
<evidence type="ECO:0000259" key="4">
    <source>
        <dbReference type="PROSITE" id="PS51304"/>
    </source>
</evidence>
<dbReference type="PANTHER" id="PTHR11346">
    <property type="entry name" value="GALECTIN"/>
    <property type="match status" value="1"/>
</dbReference>
<evidence type="ECO:0000256" key="2">
    <source>
        <dbReference type="RuleBase" id="RU102079"/>
    </source>
</evidence>
<dbReference type="PANTHER" id="PTHR11346:SF176">
    <property type="entry name" value="32 KDA BETA-GALACTOSIDE-BINDING LECTIN LEC-3"/>
    <property type="match status" value="1"/>
</dbReference>
<evidence type="ECO:0000313" key="5">
    <source>
        <dbReference type="EMBL" id="MBW65019.1"/>
    </source>
</evidence>
<feature type="domain" description="Galectin" evidence="4">
    <location>
        <begin position="13"/>
        <end position="145"/>
    </location>
</feature>
<dbReference type="InterPro" id="IPR044156">
    <property type="entry name" value="Galectin-like"/>
</dbReference>
<name>A0A2M4CIE7_ANODA</name>
<accession>A0A2M4CIE7</accession>
<dbReference type="AlphaFoldDB" id="A0A2M4CIE7"/>
<feature type="compositionally biased region" description="Pro residues" evidence="3">
    <location>
        <begin position="213"/>
        <end position="241"/>
    </location>
</feature>
<dbReference type="VEuPathDB" id="VectorBase:ADAR2_005860"/>
<keyword evidence="1 2" id="KW-0430">Lectin</keyword>
<reference evidence="5" key="1">
    <citation type="submission" date="2018-01" db="EMBL/GenBank/DDBJ databases">
        <title>An insight into the sialome of Amazonian anophelines.</title>
        <authorList>
            <person name="Ribeiro J.M."/>
            <person name="Scarpassa V."/>
            <person name="Calvo E."/>
        </authorList>
    </citation>
    <scope>NUCLEOTIDE SEQUENCE</scope>
</reference>